<comment type="caution">
    <text evidence="3">The sequence shown here is derived from an EMBL/GenBank/DDBJ whole genome shotgun (WGS) entry which is preliminary data.</text>
</comment>
<dbReference type="PRINTS" id="PR00081">
    <property type="entry name" value="GDHRDH"/>
</dbReference>
<protein>
    <recommendedName>
        <fullName evidence="5">NAD(P)-binding protein</fullName>
    </recommendedName>
</protein>
<dbReference type="Gene3D" id="3.40.50.720">
    <property type="entry name" value="NAD(P)-binding Rossmann-like Domain"/>
    <property type="match status" value="1"/>
</dbReference>
<dbReference type="Pfam" id="PF00106">
    <property type="entry name" value="adh_short"/>
    <property type="match status" value="1"/>
</dbReference>
<evidence type="ECO:0000256" key="2">
    <source>
        <dbReference type="ARBA" id="ARBA00023002"/>
    </source>
</evidence>
<accession>A0A8H4VHC4</accession>
<evidence type="ECO:0008006" key="5">
    <source>
        <dbReference type="Google" id="ProtNLM"/>
    </source>
</evidence>
<dbReference type="AlphaFoldDB" id="A0A8H4VHC4"/>
<organism evidence="3 4">
    <name type="scientific">Agrocybe pediades</name>
    <dbReference type="NCBI Taxonomy" id="84607"/>
    <lineage>
        <taxon>Eukaryota</taxon>
        <taxon>Fungi</taxon>
        <taxon>Dikarya</taxon>
        <taxon>Basidiomycota</taxon>
        <taxon>Agaricomycotina</taxon>
        <taxon>Agaricomycetes</taxon>
        <taxon>Agaricomycetidae</taxon>
        <taxon>Agaricales</taxon>
        <taxon>Agaricineae</taxon>
        <taxon>Strophariaceae</taxon>
        <taxon>Agrocybe</taxon>
    </lineage>
</organism>
<gene>
    <name evidence="3" type="ORF">D9613_012309</name>
</gene>
<dbReference type="PANTHER" id="PTHR43976">
    <property type="entry name" value="SHORT CHAIN DEHYDROGENASE"/>
    <property type="match status" value="1"/>
</dbReference>
<name>A0A8H4VHC4_9AGAR</name>
<dbReference type="CDD" id="cd05374">
    <property type="entry name" value="17beta-HSD-like_SDR_c"/>
    <property type="match status" value="1"/>
</dbReference>
<keyword evidence="2" id="KW-0560">Oxidoreductase</keyword>
<dbReference type="InterPro" id="IPR036291">
    <property type="entry name" value="NAD(P)-bd_dom_sf"/>
</dbReference>
<comment type="similarity">
    <text evidence="1">Belongs to the short-chain dehydrogenases/reductases (SDR) family.</text>
</comment>
<evidence type="ECO:0000313" key="3">
    <source>
        <dbReference type="EMBL" id="KAF4609581.1"/>
    </source>
</evidence>
<sequence>MLSSIPSVGSKVWLITGASSGFGKRLMIHAVARGDRVIAAARSLEKLEQSIADSDIKDKDRVRPLQLDVTDGEEKIKPQIDQAAKFWGHIDILVNNAGYGLPGLIEEGGSKLLRRQFDTNVFGVLDVTTATLPYLRQSKDSCVVVIGSRSAWKAELPGLGHYAASKAAIHGKFTVTESLMSELSPFNIKVLLVQPGAFRTEGIYGQKYYLDNPIPAYDELRGRSHERFLSVPGSEKGDPDKAAKAIIDVVKGEGAAKGRPWPNYLVLGNDAEADTRNKIDKVLGALDLYEDVTRGMNFDE</sequence>
<evidence type="ECO:0000256" key="1">
    <source>
        <dbReference type="ARBA" id="ARBA00006484"/>
    </source>
</evidence>
<proteinExistence type="inferred from homology"/>
<dbReference type="GO" id="GO:0016491">
    <property type="term" value="F:oxidoreductase activity"/>
    <property type="evidence" value="ECO:0007669"/>
    <property type="project" value="UniProtKB-KW"/>
</dbReference>
<reference evidence="3 4" key="1">
    <citation type="submission" date="2019-12" db="EMBL/GenBank/DDBJ databases">
        <authorList>
            <person name="Floudas D."/>
            <person name="Bentzer J."/>
            <person name="Ahren D."/>
            <person name="Johansson T."/>
            <person name="Persson P."/>
            <person name="Tunlid A."/>
        </authorList>
    </citation>
    <scope>NUCLEOTIDE SEQUENCE [LARGE SCALE GENOMIC DNA]</scope>
    <source>
        <strain evidence="3 4">CBS 102.39</strain>
    </source>
</reference>
<dbReference type="PANTHER" id="PTHR43976:SF16">
    <property type="entry name" value="SHORT-CHAIN DEHYDROGENASE_REDUCTASE FAMILY PROTEIN"/>
    <property type="match status" value="1"/>
</dbReference>
<dbReference type="EMBL" id="JAACJL010000061">
    <property type="protein sequence ID" value="KAF4609581.1"/>
    <property type="molecule type" value="Genomic_DNA"/>
</dbReference>
<evidence type="ECO:0000313" key="4">
    <source>
        <dbReference type="Proteomes" id="UP000521872"/>
    </source>
</evidence>
<dbReference type="Proteomes" id="UP000521872">
    <property type="component" value="Unassembled WGS sequence"/>
</dbReference>
<dbReference type="SUPFAM" id="SSF51735">
    <property type="entry name" value="NAD(P)-binding Rossmann-fold domains"/>
    <property type="match status" value="1"/>
</dbReference>
<dbReference type="InterPro" id="IPR051911">
    <property type="entry name" value="SDR_oxidoreductase"/>
</dbReference>
<keyword evidence="4" id="KW-1185">Reference proteome</keyword>
<dbReference type="InterPro" id="IPR002347">
    <property type="entry name" value="SDR_fam"/>
</dbReference>